<dbReference type="CDD" id="cd00520">
    <property type="entry name" value="RRF"/>
    <property type="match status" value="1"/>
</dbReference>
<organism evidence="6">
    <name type="scientific">bioreactor metagenome</name>
    <dbReference type="NCBI Taxonomy" id="1076179"/>
    <lineage>
        <taxon>unclassified sequences</taxon>
        <taxon>metagenomes</taxon>
        <taxon>ecological metagenomes</taxon>
    </lineage>
</organism>
<accession>A0A644YUB1</accession>
<protein>
    <submittedName>
        <fullName evidence="6">Ribosome-recycling factor</fullName>
    </submittedName>
</protein>
<dbReference type="FunFam" id="1.10.132.20:FF:000001">
    <property type="entry name" value="Ribosome-recycling factor"/>
    <property type="match status" value="1"/>
</dbReference>
<comment type="similarity">
    <text evidence="2">Belongs to the RRF family.</text>
</comment>
<dbReference type="SUPFAM" id="SSF55194">
    <property type="entry name" value="Ribosome recycling factor, RRF"/>
    <property type="match status" value="1"/>
</dbReference>
<reference evidence="6" key="1">
    <citation type="submission" date="2019-08" db="EMBL/GenBank/DDBJ databases">
        <authorList>
            <person name="Kucharzyk K."/>
            <person name="Murdoch R.W."/>
            <person name="Higgins S."/>
            <person name="Loffler F."/>
        </authorList>
    </citation>
    <scope>NUCLEOTIDE SEQUENCE</scope>
</reference>
<dbReference type="PANTHER" id="PTHR20982:SF3">
    <property type="entry name" value="MITOCHONDRIAL RIBOSOME RECYCLING FACTOR PSEUDO 1"/>
    <property type="match status" value="1"/>
</dbReference>
<evidence type="ECO:0000256" key="3">
    <source>
        <dbReference type="ARBA" id="ARBA00022490"/>
    </source>
</evidence>
<evidence type="ECO:0000256" key="2">
    <source>
        <dbReference type="ARBA" id="ARBA00005912"/>
    </source>
</evidence>
<feature type="domain" description="Ribosome recycling factor" evidence="5">
    <location>
        <begin position="24"/>
        <end position="186"/>
    </location>
</feature>
<comment type="caution">
    <text evidence="6">The sequence shown here is derived from an EMBL/GenBank/DDBJ whole genome shotgun (WGS) entry which is preliminary data.</text>
</comment>
<dbReference type="PANTHER" id="PTHR20982">
    <property type="entry name" value="RIBOSOME RECYCLING FACTOR"/>
    <property type="match status" value="1"/>
</dbReference>
<keyword evidence="3" id="KW-0963">Cytoplasm</keyword>
<dbReference type="GO" id="GO:0006412">
    <property type="term" value="P:translation"/>
    <property type="evidence" value="ECO:0007669"/>
    <property type="project" value="UniProtKB-KW"/>
</dbReference>
<evidence type="ECO:0000256" key="1">
    <source>
        <dbReference type="ARBA" id="ARBA00004496"/>
    </source>
</evidence>
<keyword evidence="4" id="KW-0648">Protein biosynthesis</keyword>
<comment type="subcellular location">
    <subcellularLocation>
        <location evidence="1">Cytoplasm</location>
    </subcellularLocation>
</comment>
<dbReference type="HAMAP" id="MF_00040">
    <property type="entry name" value="RRF"/>
    <property type="match status" value="1"/>
</dbReference>
<evidence type="ECO:0000256" key="4">
    <source>
        <dbReference type="ARBA" id="ARBA00022917"/>
    </source>
</evidence>
<dbReference type="GO" id="GO:0043023">
    <property type="term" value="F:ribosomal large subunit binding"/>
    <property type="evidence" value="ECO:0007669"/>
    <property type="project" value="TreeGrafter"/>
</dbReference>
<dbReference type="NCBIfam" id="TIGR00496">
    <property type="entry name" value="frr"/>
    <property type="match status" value="1"/>
</dbReference>
<dbReference type="EMBL" id="VSSQ01006112">
    <property type="protein sequence ID" value="MPM31568.1"/>
    <property type="molecule type" value="Genomic_DNA"/>
</dbReference>
<name>A0A644YUB1_9ZZZZ</name>
<dbReference type="InterPro" id="IPR036191">
    <property type="entry name" value="RRF_sf"/>
</dbReference>
<dbReference type="AlphaFoldDB" id="A0A644YUB1"/>
<evidence type="ECO:0000313" key="6">
    <source>
        <dbReference type="EMBL" id="MPM31568.1"/>
    </source>
</evidence>
<dbReference type="Gene3D" id="1.10.132.20">
    <property type="entry name" value="Ribosome-recycling factor"/>
    <property type="match status" value="1"/>
</dbReference>
<dbReference type="FunFam" id="3.30.1360.40:FF:000001">
    <property type="entry name" value="Ribosome-recycling factor"/>
    <property type="match status" value="1"/>
</dbReference>
<proteinExistence type="inferred from homology"/>
<sequence>MDVSKQKEVITSVKEKMTKALLHLDEELKTYRAGKANTAVFNNVSVDYYGNPTPIPQIASITTPDAKTMLIQPWDKKMIPAIEKAIMAANLGFTPQNNGEHIRINVPPLTEERRKELVKKVKAAGETAKISVRNARRDGVETLKKYQKDGLPEDVVKDGETILQKETDNFNKKIDDALSLKEKEIMTV</sequence>
<evidence type="ECO:0000259" key="5">
    <source>
        <dbReference type="Pfam" id="PF01765"/>
    </source>
</evidence>
<dbReference type="Gene3D" id="3.30.1360.40">
    <property type="match status" value="1"/>
</dbReference>
<dbReference type="InterPro" id="IPR002661">
    <property type="entry name" value="Ribosome_recyc_fac"/>
</dbReference>
<dbReference type="Pfam" id="PF01765">
    <property type="entry name" value="RRF"/>
    <property type="match status" value="1"/>
</dbReference>
<dbReference type="InterPro" id="IPR023584">
    <property type="entry name" value="Ribosome_recyc_fac_dom"/>
</dbReference>
<dbReference type="GO" id="GO:0005737">
    <property type="term" value="C:cytoplasm"/>
    <property type="evidence" value="ECO:0007669"/>
    <property type="project" value="UniProtKB-SubCell"/>
</dbReference>
<gene>
    <name evidence="6" type="primary">frr_22</name>
    <name evidence="6" type="ORF">SDC9_78124</name>
</gene>